<dbReference type="OrthoDB" id="3809801at2"/>
<sequence>MLSAEQFQQLFPHAPEAHRSGFLARATGLFHHAGLHASAARCHFFLAQLGHESHGLHRVTENLSYSAIRLTQIWPARFPRLEDARPFAHDPEALAERVYGGRLGNSRPGDGYRYRGRGYLQLTGRENYRAVGEQAGLPLEAQPELAADPGHALAVACAVWSWKGLNPLCDAGNFTGLSRRINGGLVGLQDRYDWLARAQRCLPWPGLEQIRALQRLLRARGLYDGSIDGILGRRSLAGLAALRAECGLPPGGLDGAVLALLPSGGTAPSGARAA</sequence>
<evidence type="ECO:0000313" key="2">
    <source>
        <dbReference type="Proteomes" id="UP000223527"/>
    </source>
</evidence>
<dbReference type="RefSeq" id="WP_099093908.1">
    <property type="nucleotide sequence ID" value="NZ_PDNU01000002.1"/>
</dbReference>
<keyword evidence="1" id="KW-0378">Hydrolase</keyword>
<dbReference type="InterPro" id="IPR036365">
    <property type="entry name" value="PGBD-like_sf"/>
</dbReference>
<dbReference type="SUPFAM" id="SSF47090">
    <property type="entry name" value="PGBD-like"/>
    <property type="match status" value="1"/>
</dbReference>
<dbReference type="Proteomes" id="UP000223527">
    <property type="component" value="Unassembled WGS sequence"/>
</dbReference>
<organism evidence="1 2">
    <name type="scientific">Teichococcus rhizosphaerae</name>
    <dbReference type="NCBI Taxonomy" id="1335062"/>
    <lineage>
        <taxon>Bacteria</taxon>
        <taxon>Pseudomonadati</taxon>
        <taxon>Pseudomonadota</taxon>
        <taxon>Alphaproteobacteria</taxon>
        <taxon>Acetobacterales</taxon>
        <taxon>Roseomonadaceae</taxon>
        <taxon>Roseomonas</taxon>
    </lineage>
</organism>
<gene>
    <name evidence="1" type="ORF">CR162_02360</name>
</gene>
<dbReference type="PANTHER" id="PTHR34408:SF1">
    <property type="entry name" value="GLYCOSYL HYDROLASE FAMILY 19 DOMAIN-CONTAINING PROTEIN HI_1415"/>
    <property type="match status" value="1"/>
</dbReference>
<evidence type="ECO:0000313" key="1">
    <source>
        <dbReference type="EMBL" id="PHK96763.1"/>
    </source>
</evidence>
<name>A0A2C7AGE8_9PROT</name>
<protein>
    <submittedName>
        <fullName evidence="1">Glycoside hydrolase family 19</fullName>
    </submittedName>
</protein>
<proteinExistence type="predicted"/>
<dbReference type="AlphaFoldDB" id="A0A2C7AGE8"/>
<reference evidence="1 2" key="1">
    <citation type="submission" date="2017-10" db="EMBL/GenBank/DDBJ databases">
        <authorList>
            <person name="Banno H."/>
            <person name="Chua N.-H."/>
        </authorList>
    </citation>
    <scope>NUCLEOTIDE SEQUENCE [LARGE SCALE GENOMIC DNA]</scope>
    <source>
        <strain evidence="1 2">YW11</strain>
    </source>
</reference>
<dbReference type="InterPro" id="IPR023346">
    <property type="entry name" value="Lysozyme-like_dom_sf"/>
</dbReference>
<comment type="caution">
    <text evidence="1">The sequence shown here is derived from an EMBL/GenBank/DDBJ whole genome shotgun (WGS) entry which is preliminary data.</text>
</comment>
<dbReference type="InterPro" id="IPR052354">
    <property type="entry name" value="Cell_Wall_Dynamics_Protein"/>
</dbReference>
<accession>A0A2C7AGE8</accession>
<dbReference type="EMBL" id="PDNU01000002">
    <property type="protein sequence ID" value="PHK96763.1"/>
    <property type="molecule type" value="Genomic_DNA"/>
</dbReference>
<dbReference type="GO" id="GO:0016787">
    <property type="term" value="F:hydrolase activity"/>
    <property type="evidence" value="ECO:0007669"/>
    <property type="project" value="UniProtKB-KW"/>
</dbReference>
<keyword evidence="2" id="KW-1185">Reference proteome</keyword>
<dbReference type="Gene3D" id="1.10.530.10">
    <property type="match status" value="1"/>
</dbReference>
<dbReference type="SUPFAM" id="SSF53955">
    <property type="entry name" value="Lysozyme-like"/>
    <property type="match status" value="1"/>
</dbReference>
<dbReference type="PANTHER" id="PTHR34408">
    <property type="entry name" value="FAMILY PROTEIN, PUTATIVE-RELATED"/>
    <property type="match status" value="1"/>
</dbReference>